<evidence type="ECO:0000256" key="8">
    <source>
        <dbReference type="ARBA" id="ARBA00022792"/>
    </source>
</evidence>
<sequence>MFMPSRELHNNTQTKCVEPSQANPTIPTGSSSKPQQGGFRKVCSTGEPIPCPIPGLASEVLEMRVKEGSKIRNLLGFAMSRIQGDEHTAPASQVLFSGTGRAVTKTITCAEIMKRKVQGLHQVSKLQYRTVTEVWESQESGPVQMTVHRTLPSICILLSKEPLDPQEPGYQPPAEINALSEESKWPDGPQGAGKAEKRPASPCSHEFPSLKRAALGQDEIPALGQSRASLVLAGRLSVLASVRSVSLCVVLQSELRLSPVSRTMFRAALRLSVSGARSLTRSRPQYTASVAARSYSHGKQETDEEFDARWVTYFNKPDIDAWELRKGMNTLIGYDLVPEPKILDAALRACRRLNDLASAIRILEAVKDKAGPHKEIYPYMSANVSLPGDCCSCMD</sequence>
<feature type="region of interest" description="Disordered" evidence="15">
    <location>
        <begin position="1"/>
        <end position="41"/>
    </location>
</feature>
<dbReference type="Gene3D" id="1.25.40.40">
    <property type="entry name" value="Cytochrome c oxidase, subunit Va/VI"/>
    <property type="match status" value="1"/>
</dbReference>
<dbReference type="Pfam" id="PF01918">
    <property type="entry name" value="Alba"/>
    <property type="match status" value="1"/>
</dbReference>
<reference evidence="17 18" key="1">
    <citation type="submission" date="2023-09" db="EMBL/GenBank/DDBJ databases">
        <authorList>
            <person name="Wang M."/>
        </authorList>
    </citation>
    <scope>NUCLEOTIDE SEQUENCE [LARGE SCALE GENOMIC DNA]</scope>
    <source>
        <strain evidence="17">GT-2023</strain>
        <tissue evidence="17">Liver</tissue>
    </source>
</reference>
<comment type="caution">
    <text evidence="17">The sequence shown here is derived from an EMBL/GenBank/DDBJ whole genome shotgun (WGS) entry which is preliminary data.</text>
</comment>
<dbReference type="CDD" id="cd00923">
    <property type="entry name" value="Cyt_c_Oxidase_Va"/>
    <property type="match status" value="1"/>
</dbReference>
<evidence type="ECO:0000256" key="15">
    <source>
        <dbReference type="SAM" id="MobiDB-lite"/>
    </source>
</evidence>
<comment type="similarity">
    <text evidence="4">Belongs to the histone-like Alba family.</text>
</comment>
<comment type="similarity">
    <text evidence="3 14">Belongs to the cytochrome c oxidase subunit 5A family.</text>
</comment>
<keyword evidence="18" id="KW-1185">Reference proteome</keyword>
<evidence type="ECO:0000256" key="13">
    <source>
        <dbReference type="ARBA" id="ARBA00031049"/>
    </source>
</evidence>
<name>A0ABR3L3X8_9TELE</name>
<evidence type="ECO:0000256" key="11">
    <source>
        <dbReference type="ARBA" id="ARBA00023128"/>
    </source>
</evidence>
<dbReference type="InterPro" id="IPR002775">
    <property type="entry name" value="DNA/RNA-bd_Alba-like"/>
</dbReference>
<keyword evidence="7 14" id="KW-0479">Metal-binding</keyword>
<evidence type="ECO:0000256" key="9">
    <source>
        <dbReference type="ARBA" id="ARBA00022946"/>
    </source>
</evidence>
<evidence type="ECO:0000256" key="12">
    <source>
        <dbReference type="ARBA" id="ARBA00023136"/>
    </source>
</evidence>
<feature type="compositionally biased region" description="Polar residues" evidence="15">
    <location>
        <begin position="10"/>
        <end position="35"/>
    </location>
</feature>
<keyword evidence="8 14" id="KW-0999">Mitochondrion inner membrane</keyword>
<evidence type="ECO:0000256" key="4">
    <source>
        <dbReference type="ARBA" id="ARBA00008018"/>
    </source>
</evidence>
<evidence type="ECO:0000256" key="7">
    <source>
        <dbReference type="ARBA" id="ARBA00022723"/>
    </source>
</evidence>
<dbReference type="SUPFAM" id="SSF48479">
    <property type="entry name" value="Cytochrome c oxidase subunit E"/>
    <property type="match status" value="1"/>
</dbReference>
<dbReference type="EMBL" id="JAYMGO010000025">
    <property type="protein sequence ID" value="KAL1247611.1"/>
    <property type="molecule type" value="Genomic_DNA"/>
</dbReference>
<feature type="domain" description="DNA/RNA-binding protein Alba-like" evidence="16">
    <location>
        <begin position="62"/>
        <end position="129"/>
    </location>
</feature>
<evidence type="ECO:0000256" key="10">
    <source>
        <dbReference type="ARBA" id="ARBA00023004"/>
    </source>
</evidence>
<keyword evidence="11 14" id="KW-0496">Mitochondrion</keyword>
<comment type="pathway">
    <text evidence="2 14">Energy metabolism; oxidative phosphorylation.</text>
</comment>
<dbReference type="InterPro" id="IPR036545">
    <property type="entry name" value="Cyt_c_oxidase_su5A/6_sf"/>
</dbReference>
<comment type="subcellular location">
    <subcellularLocation>
        <location evidence="1 14">Mitochondrion inner membrane</location>
        <topology evidence="1 14">Peripheral membrane protein</topology>
        <orientation evidence="1 14">Matrix side</orientation>
    </subcellularLocation>
</comment>
<keyword evidence="9 14" id="KW-0809">Transit peptide</keyword>
<keyword evidence="10 14" id="KW-0408">Iron</keyword>
<dbReference type="InterPro" id="IPR036882">
    <property type="entry name" value="Alba-like_dom_sf"/>
</dbReference>
<evidence type="ECO:0000256" key="3">
    <source>
        <dbReference type="ARBA" id="ARBA00007972"/>
    </source>
</evidence>
<dbReference type="Gene3D" id="3.30.110.20">
    <property type="entry name" value="Alba-like domain"/>
    <property type="match status" value="1"/>
</dbReference>
<keyword evidence="12 14" id="KW-0472">Membrane</keyword>
<evidence type="ECO:0000256" key="14">
    <source>
        <dbReference type="RuleBase" id="RU368103"/>
    </source>
</evidence>
<dbReference type="InterPro" id="IPR003204">
    <property type="entry name" value="Cyt_c_oxidase_su5A/6"/>
</dbReference>
<evidence type="ECO:0000256" key="5">
    <source>
        <dbReference type="ARBA" id="ARBA00021968"/>
    </source>
</evidence>
<proteinExistence type="inferred from homology"/>
<protein>
    <recommendedName>
        <fullName evidence="5 14">Cytochrome c oxidase subunit 5A, mitochondrial</fullName>
    </recommendedName>
    <alternativeName>
        <fullName evidence="13 14">Cytochrome c oxidase polypeptide Va</fullName>
    </alternativeName>
</protein>
<dbReference type="PANTHER" id="PTHR14200">
    <property type="entry name" value="CYTOCHROME C OXIDASE POLYPEPTIDE"/>
    <property type="match status" value="1"/>
</dbReference>
<keyword evidence="6 14" id="KW-0349">Heme</keyword>
<evidence type="ECO:0000313" key="17">
    <source>
        <dbReference type="EMBL" id="KAL1247611.1"/>
    </source>
</evidence>
<gene>
    <name evidence="17" type="ORF">QQF64_022987</name>
</gene>
<evidence type="ECO:0000256" key="2">
    <source>
        <dbReference type="ARBA" id="ARBA00004673"/>
    </source>
</evidence>
<evidence type="ECO:0000256" key="1">
    <source>
        <dbReference type="ARBA" id="ARBA00004443"/>
    </source>
</evidence>
<dbReference type="PANTHER" id="PTHR14200:SF11">
    <property type="entry name" value="CYTOCHROME C OXIDASE SUBUNIT 5A, MITOCHONDRIAL"/>
    <property type="match status" value="1"/>
</dbReference>
<comment type="function">
    <text evidence="14">Component of the cytochrome c oxidase, the last enzyme in the mitochondrial electron transport chain which drives oxidative phosphorylation. The respiratory chain contains 3 multisubunit complexes succinate dehydrogenase (complex II, CII), ubiquinol-cytochrome c oxidoreductase (cytochrome b-c1 complex, complex III, CIII) and cytochrome c oxidase (complex IV, CIV), that cooperate to transfer electrons derived from NADH and succinate to molecular oxygen, creating an electrochemical gradient over the inner membrane that drives transmembrane transport and the ATP synthase. Cytochrome c oxidase is the component of the respiratory chain that catalyzes the reduction of oxygen to water. Electrons originating from reduced cytochrome c in the intermembrane space (IMS) are transferred via the dinuclear copper A center (CU(A)) of subunit 2 and heme A of subunit 1 to the active site in subunit 1, a binuclear center (BNC) formed by heme A3 and copper B (CU(B)). The BNC reduces molecular oxygen to 2 water molecules using 4 electrons from cytochrome c in the IMS and 4 protons from the mitochondrial matrix.</text>
</comment>
<dbReference type="SUPFAM" id="SSF82704">
    <property type="entry name" value="AlbA-like"/>
    <property type="match status" value="1"/>
</dbReference>
<comment type="subunit">
    <text evidence="14">Component of the cytochrome c oxidase (complex IV, CIV), a multisubunit enzyme composed of a catalytic core of 3 subunits and several supernumerary subunits. The complex exists as a monomer or a dimer and forms supercomplexes (SCs) in the inner mitochondrial membrane with ubiquinol-cytochrome c oxidoreductase (cytochrome b-c1 complex, complex III, CIII).</text>
</comment>
<accession>A0ABR3L3X8</accession>
<dbReference type="Proteomes" id="UP001558613">
    <property type="component" value="Unassembled WGS sequence"/>
</dbReference>
<evidence type="ECO:0000313" key="18">
    <source>
        <dbReference type="Proteomes" id="UP001558613"/>
    </source>
</evidence>
<dbReference type="Pfam" id="PF02284">
    <property type="entry name" value="COX5A"/>
    <property type="match status" value="1"/>
</dbReference>
<organism evidence="17 18">
    <name type="scientific">Cirrhinus molitorella</name>
    <name type="common">mud carp</name>
    <dbReference type="NCBI Taxonomy" id="172907"/>
    <lineage>
        <taxon>Eukaryota</taxon>
        <taxon>Metazoa</taxon>
        <taxon>Chordata</taxon>
        <taxon>Craniata</taxon>
        <taxon>Vertebrata</taxon>
        <taxon>Euteleostomi</taxon>
        <taxon>Actinopterygii</taxon>
        <taxon>Neopterygii</taxon>
        <taxon>Teleostei</taxon>
        <taxon>Ostariophysi</taxon>
        <taxon>Cypriniformes</taxon>
        <taxon>Cyprinidae</taxon>
        <taxon>Labeoninae</taxon>
        <taxon>Labeonini</taxon>
        <taxon>Cirrhinus</taxon>
    </lineage>
</organism>
<evidence type="ECO:0000259" key="16">
    <source>
        <dbReference type="Pfam" id="PF01918"/>
    </source>
</evidence>
<evidence type="ECO:0000256" key="6">
    <source>
        <dbReference type="ARBA" id="ARBA00022617"/>
    </source>
</evidence>
<feature type="region of interest" description="Disordered" evidence="15">
    <location>
        <begin position="181"/>
        <end position="206"/>
    </location>
</feature>